<feature type="domain" description="TMEM205-like" evidence="6">
    <location>
        <begin position="8"/>
        <end position="103"/>
    </location>
</feature>
<reference evidence="7 8" key="1">
    <citation type="submission" date="2023-08" db="EMBL/GenBank/DDBJ databases">
        <title>Rhodoferax potami sp. nov. and Rhodoferax mekongensis sp. nov., isolated from the Mekong River in Thailand.</title>
        <authorList>
            <person name="Kitikhun S."/>
            <person name="Charoenyingcharoen P."/>
            <person name="Siriarchawattana P."/>
            <person name="Likhitrattanapisal S."/>
            <person name="Nilsakha T."/>
            <person name="Chanpet A."/>
            <person name="Rattanawaree P."/>
            <person name="Ingsriswang S."/>
        </authorList>
    </citation>
    <scope>NUCLEOTIDE SEQUENCE [LARGE SCALE GENOMIC DNA]</scope>
    <source>
        <strain evidence="7 8">TBRC 17660</strain>
    </source>
</reference>
<keyword evidence="8" id="KW-1185">Reference proteome</keyword>
<evidence type="ECO:0000256" key="1">
    <source>
        <dbReference type="ARBA" id="ARBA00004370"/>
    </source>
</evidence>
<evidence type="ECO:0000256" key="2">
    <source>
        <dbReference type="ARBA" id="ARBA00022692"/>
    </source>
</evidence>
<name>A0ABU3KQU7_9BURK</name>
<feature type="transmembrane region" description="Helical" evidence="5">
    <location>
        <begin position="47"/>
        <end position="65"/>
    </location>
</feature>
<dbReference type="RefSeq" id="WP_313875803.1">
    <property type="nucleotide sequence ID" value="NZ_JAVBIK010000001.1"/>
</dbReference>
<evidence type="ECO:0000313" key="7">
    <source>
        <dbReference type="EMBL" id="MDT7520179.1"/>
    </source>
</evidence>
<sequence>MRQLPVWLSAAWAMSLSMLGLLVVPMLFVHLPTPAMAGQMAAKLFSAQTWISVACGAMLLIAFRSNRRLVPVEFAQAATLFVVGGALLALMVELAIAPRIVARENLALWHRLGTGLFVVQWICALVVLRQMVSALSSSSDTPDAQT</sequence>
<evidence type="ECO:0000256" key="3">
    <source>
        <dbReference type="ARBA" id="ARBA00022989"/>
    </source>
</evidence>
<keyword evidence="2 5" id="KW-0812">Transmembrane</keyword>
<gene>
    <name evidence="7" type="ORF">RAE19_15945</name>
</gene>
<evidence type="ECO:0000256" key="5">
    <source>
        <dbReference type="SAM" id="Phobius"/>
    </source>
</evidence>
<dbReference type="Proteomes" id="UP001321700">
    <property type="component" value="Unassembled WGS sequence"/>
</dbReference>
<dbReference type="InterPro" id="IPR025423">
    <property type="entry name" value="TMEM205-like"/>
</dbReference>
<dbReference type="EMBL" id="JAVBIK010000001">
    <property type="protein sequence ID" value="MDT7520179.1"/>
    <property type="molecule type" value="Genomic_DNA"/>
</dbReference>
<protein>
    <submittedName>
        <fullName evidence="7">DUF4149 domain-containing protein</fullName>
    </submittedName>
</protein>
<comment type="subcellular location">
    <subcellularLocation>
        <location evidence="1">Membrane</location>
    </subcellularLocation>
</comment>
<dbReference type="Pfam" id="PF13664">
    <property type="entry name" value="DUF4149"/>
    <property type="match status" value="1"/>
</dbReference>
<keyword evidence="3 5" id="KW-1133">Transmembrane helix</keyword>
<evidence type="ECO:0000256" key="4">
    <source>
        <dbReference type="ARBA" id="ARBA00023136"/>
    </source>
</evidence>
<proteinExistence type="predicted"/>
<feature type="transmembrane region" description="Helical" evidence="5">
    <location>
        <begin position="108"/>
        <end position="128"/>
    </location>
</feature>
<comment type="caution">
    <text evidence="7">The sequence shown here is derived from an EMBL/GenBank/DDBJ whole genome shotgun (WGS) entry which is preliminary data.</text>
</comment>
<keyword evidence="4 5" id="KW-0472">Membrane</keyword>
<accession>A0ABU3KQU7</accession>
<evidence type="ECO:0000259" key="6">
    <source>
        <dbReference type="Pfam" id="PF13664"/>
    </source>
</evidence>
<organism evidence="7 8">
    <name type="scientific">Rhodoferax potami</name>
    <dbReference type="NCBI Taxonomy" id="3068338"/>
    <lineage>
        <taxon>Bacteria</taxon>
        <taxon>Pseudomonadati</taxon>
        <taxon>Pseudomonadota</taxon>
        <taxon>Betaproteobacteria</taxon>
        <taxon>Burkholderiales</taxon>
        <taxon>Comamonadaceae</taxon>
        <taxon>Rhodoferax</taxon>
    </lineage>
</organism>
<feature type="transmembrane region" description="Helical" evidence="5">
    <location>
        <begin position="77"/>
        <end position="96"/>
    </location>
</feature>
<evidence type="ECO:0000313" key="8">
    <source>
        <dbReference type="Proteomes" id="UP001321700"/>
    </source>
</evidence>